<evidence type="ECO:0000313" key="3">
    <source>
        <dbReference type="Proteomes" id="UP000010077"/>
    </source>
</evidence>
<dbReference type="AlphaFoldDB" id="K7YIT4"/>
<sequence length="37" mass="4347">MPLYKRPSYIFQSIVVIITIISLDVHLNKYNFSCCVK</sequence>
<organism evidence="2 3">
    <name type="scientific">Candidatus Endolissoclinum faulkneri L2</name>
    <dbReference type="NCBI Taxonomy" id="1193729"/>
    <lineage>
        <taxon>Bacteria</taxon>
        <taxon>Pseudomonadati</taxon>
        <taxon>Pseudomonadota</taxon>
        <taxon>Alphaproteobacteria</taxon>
        <taxon>Rhodospirillales</taxon>
        <taxon>Rhodospirillaceae</taxon>
        <taxon>Candidatus Endolissoclinum</taxon>
    </lineage>
</organism>
<keyword evidence="3" id="KW-1185">Reference proteome</keyword>
<reference evidence="2 3" key="1">
    <citation type="journal article" date="2012" name="Proc. Natl. Acad. Sci. U.S.A.">
        <title>Genome streamlining and chemical defense in a coral reef symbiosis.</title>
        <authorList>
            <person name="Kwan J.C."/>
            <person name="Donia M.S."/>
            <person name="Han A.W."/>
            <person name="Hirose E."/>
            <person name="Haygood M.G."/>
            <person name="Schmidt E.W."/>
        </authorList>
    </citation>
    <scope>NUCLEOTIDE SEQUENCE [LARGE SCALE GENOMIC DNA]</scope>
    <source>
        <strain evidence="2 3">L2</strain>
    </source>
</reference>
<dbReference type="HOGENOM" id="CLU_3341717_0_0_5"/>
<gene>
    <name evidence="2" type="ORF">A1OE_1347</name>
</gene>
<dbReference type="Proteomes" id="UP000010077">
    <property type="component" value="Chromosome"/>
</dbReference>
<keyword evidence="1" id="KW-0472">Membrane</keyword>
<feature type="transmembrane region" description="Helical" evidence="1">
    <location>
        <begin position="9"/>
        <end position="27"/>
    </location>
</feature>
<evidence type="ECO:0000313" key="2">
    <source>
        <dbReference type="EMBL" id="AFX99520.1"/>
    </source>
</evidence>
<evidence type="ECO:0000256" key="1">
    <source>
        <dbReference type="SAM" id="Phobius"/>
    </source>
</evidence>
<keyword evidence="1" id="KW-1133">Transmembrane helix</keyword>
<accession>K7YIT4</accession>
<protein>
    <submittedName>
        <fullName evidence="2">Uncharacterized protein</fullName>
    </submittedName>
</protein>
<proteinExistence type="predicted"/>
<keyword evidence="1" id="KW-0812">Transmembrane</keyword>
<dbReference type="EMBL" id="CP003539">
    <property type="protein sequence ID" value="AFX99520.1"/>
    <property type="molecule type" value="Genomic_DNA"/>
</dbReference>
<name>K7YIT4_9PROT</name>
<dbReference type="KEGG" id="thal:A1OE_1347"/>